<organism evidence="1">
    <name type="scientific">bioreactor metagenome</name>
    <dbReference type="NCBI Taxonomy" id="1076179"/>
    <lineage>
        <taxon>unclassified sequences</taxon>
        <taxon>metagenomes</taxon>
        <taxon>ecological metagenomes</taxon>
    </lineage>
</organism>
<comment type="caution">
    <text evidence="1">The sequence shown here is derived from an EMBL/GenBank/DDBJ whole genome shotgun (WGS) entry which is preliminary data.</text>
</comment>
<dbReference type="AlphaFoldDB" id="A0A645F3S0"/>
<accession>A0A645F3S0</accession>
<evidence type="ECO:0000313" key="1">
    <source>
        <dbReference type="EMBL" id="MPN07223.1"/>
    </source>
</evidence>
<proteinExistence type="predicted"/>
<reference evidence="1" key="1">
    <citation type="submission" date="2019-08" db="EMBL/GenBank/DDBJ databases">
        <authorList>
            <person name="Kucharzyk K."/>
            <person name="Murdoch R.W."/>
            <person name="Higgins S."/>
            <person name="Loffler F."/>
        </authorList>
    </citation>
    <scope>NUCLEOTIDE SEQUENCE</scope>
</reference>
<protein>
    <submittedName>
        <fullName evidence="1">Uncharacterized protein</fullName>
    </submittedName>
</protein>
<gene>
    <name evidence="1" type="ORF">SDC9_154489</name>
</gene>
<dbReference type="EMBL" id="VSSQ01053188">
    <property type="protein sequence ID" value="MPN07223.1"/>
    <property type="molecule type" value="Genomic_DNA"/>
</dbReference>
<sequence>MGMAGFDPFSVEISLQSANEAEPHCFSVLLPKRKKSEALIEERFIIPDGRLCNSYRFTAPGEAKLAEAVHRYHATVKLYEKIGRRPNRFVVRLDGHPSDMS</sequence>
<name>A0A645F3S0_9ZZZZ</name>